<name>A0ACB9ITV7_9ASTR</name>
<comment type="caution">
    <text evidence="1">The sequence shown here is derived from an EMBL/GenBank/DDBJ whole genome shotgun (WGS) entry which is preliminary data.</text>
</comment>
<evidence type="ECO:0000313" key="1">
    <source>
        <dbReference type="EMBL" id="KAI3810925.1"/>
    </source>
</evidence>
<proteinExistence type="predicted"/>
<protein>
    <submittedName>
        <fullName evidence="1">Uncharacterized protein</fullName>
    </submittedName>
</protein>
<dbReference type="EMBL" id="CM042024">
    <property type="protein sequence ID" value="KAI3810925.1"/>
    <property type="molecule type" value="Genomic_DNA"/>
</dbReference>
<gene>
    <name evidence="1" type="ORF">L1987_20590</name>
</gene>
<keyword evidence="2" id="KW-1185">Reference proteome</keyword>
<evidence type="ECO:0000313" key="2">
    <source>
        <dbReference type="Proteomes" id="UP001056120"/>
    </source>
</evidence>
<accession>A0ACB9ITV7</accession>
<organism evidence="1 2">
    <name type="scientific">Smallanthus sonchifolius</name>
    <dbReference type="NCBI Taxonomy" id="185202"/>
    <lineage>
        <taxon>Eukaryota</taxon>
        <taxon>Viridiplantae</taxon>
        <taxon>Streptophyta</taxon>
        <taxon>Embryophyta</taxon>
        <taxon>Tracheophyta</taxon>
        <taxon>Spermatophyta</taxon>
        <taxon>Magnoliopsida</taxon>
        <taxon>eudicotyledons</taxon>
        <taxon>Gunneridae</taxon>
        <taxon>Pentapetalae</taxon>
        <taxon>asterids</taxon>
        <taxon>campanulids</taxon>
        <taxon>Asterales</taxon>
        <taxon>Asteraceae</taxon>
        <taxon>Asteroideae</taxon>
        <taxon>Heliantheae alliance</taxon>
        <taxon>Millerieae</taxon>
        <taxon>Smallanthus</taxon>
    </lineage>
</organism>
<reference evidence="2" key="1">
    <citation type="journal article" date="2022" name="Mol. Ecol. Resour.">
        <title>The genomes of chicory, endive, great burdock and yacon provide insights into Asteraceae palaeo-polyploidization history and plant inulin production.</title>
        <authorList>
            <person name="Fan W."/>
            <person name="Wang S."/>
            <person name="Wang H."/>
            <person name="Wang A."/>
            <person name="Jiang F."/>
            <person name="Liu H."/>
            <person name="Zhao H."/>
            <person name="Xu D."/>
            <person name="Zhang Y."/>
        </authorList>
    </citation>
    <scope>NUCLEOTIDE SEQUENCE [LARGE SCALE GENOMIC DNA]</scope>
    <source>
        <strain evidence="2">cv. Yunnan</strain>
    </source>
</reference>
<sequence length="122" mass="13792">MWETINPNQIPFFRQMFTFRNGGSGLVDSTCDACGKKIKRLHYRCTCTYLKRNLHPGYETTLEAAYGLTMNLQKTATSKCLHCETKDLSYKSGFGDRRQPPPASVSVGGEQTSKRRTERMSG</sequence>
<dbReference type="Proteomes" id="UP001056120">
    <property type="component" value="Linkage Group LG07"/>
</dbReference>
<reference evidence="1 2" key="2">
    <citation type="journal article" date="2022" name="Mol. Ecol. Resour.">
        <title>The genomes of chicory, endive, great burdock and yacon provide insights into Asteraceae paleo-polyploidization history and plant inulin production.</title>
        <authorList>
            <person name="Fan W."/>
            <person name="Wang S."/>
            <person name="Wang H."/>
            <person name="Wang A."/>
            <person name="Jiang F."/>
            <person name="Liu H."/>
            <person name="Zhao H."/>
            <person name="Xu D."/>
            <person name="Zhang Y."/>
        </authorList>
    </citation>
    <scope>NUCLEOTIDE SEQUENCE [LARGE SCALE GENOMIC DNA]</scope>
    <source>
        <strain evidence="2">cv. Yunnan</strain>
        <tissue evidence="1">Leaves</tissue>
    </source>
</reference>